<feature type="domain" description="PAC" evidence="15">
    <location>
        <begin position="293"/>
        <end position="343"/>
    </location>
</feature>
<accession>A0A0F9IH66</accession>
<dbReference type="Pfam" id="PF02518">
    <property type="entry name" value="HATPase_c"/>
    <property type="match status" value="1"/>
</dbReference>
<reference evidence="16" key="1">
    <citation type="journal article" date="2015" name="Nature">
        <title>Complex archaea that bridge the gap between prokaryotes and eukaryotes.</title>
        <authorList>
            <person name="Spang A."/>
            <person name="Saw J.H."/>
            <person name="Jorgensen S.L."/>
            <person name="Zaremba-Niedzwiedzka K."/>
            <person name="Martijn J."/>
            <person name="Lind A.E."/>
            <person name="van Eijk R."/>
            <person name="Schleper C."/>
            <person name="Guy L."/>
            <person name="Ettema T.J."/>
        </authorList>
    </citation>
    <scope>NUCLEOTIDE SEQUENCE</scope>
</reference>
<dbReference type="GO" id="GO:0005524">
    <property type="term" value="F:ATP binding"/>
    <property type="evidence" value="ECO:0007669"/>
    <property type="project" value="UniProtKB-KW"/>
</dbReference>
<dbReference type="InterPro" id="IPR035965">
    <property type="entry name" value="PAS-like_dom_sf"/>
</dbReference>
<evidence type="ECO:0000256" key="5">
    <source>
        <dbReference type="ARBA" id="ARBA00022679"/>
    </source>
</evidence>
<dbReference type="InterPro" id="IPR050351">
    <property type="entry name" value="BphY/WalK/GraS-like"/>
</dbReference>
<name>A0A0F9IH66_9ZZZZ</name>
<dbReference type="GO" id="GO:0000155">
    <property type="term" value="F:phosphorelay sensor kinase activity"/>
    <property type="evidence" value="ECO:0007669"/>
    <property type="project" value="InterPro"/>
</dbReference>
<evidence type="ECO:0000256" key="6">
    <source>
        <dbReference type="ARBA" id="ARBA00022692"/>
    </source>
</evidence>
<dbReference type="InterPro" id="IPR036097">
    <property type="entry name" value="HisK_dim/P_sf"/>
</dbReference>
<feature type="domain" description="PAS" evidence="14">
    <location>
        <begin position="94"/>
        <end position="168"/>
    </location>
</feature>
<evidence type="ECO:0000256" key="3">
    <source>
        <dbReference type="ARBA" id="ARBA00012438"/>
    </source>
</evidence>
<keyword evidence="9" id="KW-0067">ATP-binding</keyword>
<dbReference type="AlphaFoldDB" id="A0A0F9IH66"/>
<evidence type="ECO:0000256" key="12">
    <source>
        <dbReference type="ARBA" id="ARBA00023136"/>
    </source>
</evidence>
<evidence type="ECO:0000259" key="14">
    <source>
        <dbReference type="PROSITE" id="PS50112"/>
    </source>
</evidence>
<feature type="domain" description="Histidine kinase" evidence="13">
    <location>
        <begin position="354"/>
        <end position="576"/>
    </location>
</feature>
<dbReference type="InterPro" id="IPR003661">
    <property type="entry name" value="HisK_dim/P_dom"/>
</dbReference>
<keyword evidence="11" id="KW-0902">Two-component regulatory system</keyword>
<dbReference type="FunFam" id="3.30.565.10:FF:000006">
    <property type="entry name" value="Sensor histidine kinase WalK"/>
    <property type="match status" value="1"/>
</dbReference>
<dbReference type="Gene3D" id="3.30.450.20">
    <property type="entry name" value="PAS domain"/>
    <property type="match status" value="3"/>
</dbReference>
<dbReference type="InterPro" id="IPR001610">
    <property type="entry name" value="PAC"/>
</dbReference>
<dbReference type="SMART" id="SM00086">
    <property type="entry name" value="PAC"/>
    <property type="match status" value="2"/>
</dbReference>
<dbReference type="SMART" id="SM00387">
    <property type="entry name" value="HATPase_c"/>
    <property type="match status" value="1"/>
</dbReference>
<sequence length="577" mass="66615">MFNRKLEDFVNKSLFDIFPNQREAIEEYLKINRKIIETGIGRQYEMTFDIDNKPQTFLINDQAVKDSEGKGIYVVSSSIEITERKLFEQRLKESEEKFRNIAEQSLMGIFIIQDDVIKYANKRMAEINGYSLEEILNWQPKEHYKTLSPESLAFVEEQGRIQELGNSDISSQYPLQIIRKTGEKMWVENFSKIITYEGKPANFITLSDITDRKELDQKLKESEDKYHLLFNNSPIGIGLSTIEGQIIEFNEAIRELTGYTKEELNQLGIPTIYSDQNERVKAVKILREVGYLRDHELKFKRKDGTEFYGSLSLDLVEMNGLEIIQSTLKDITDKKEVELELRKLNNLKSELLRRTSHELKTPLVSIKGFSDLLLEVHRDKLDYYVISTIDEIKQGCLRLEALISDILKTAELESGVIKLVKSREDLSFLIRLCVNEVRGFSDLRNHSLELEIPENLELNFEKEQIHQVINNLINNAIKYTPKNGKIQIKSQIQNEKVLISVKDNGIGLSLNEKSQLFKQFGKIERFGQGLDVIPDGSGLGLYISKKIVELHGGEIWVESEGKNKGSTFYFTLPLHEN</sequence>
<dbReference type="InterPro" id="IPR005467">
    <property type="entry name" value="His_kinase_dom"/>
</dbReference>
<keyword evidence="4" id="KW-0597">Phosphoprotein</keyword>
<dbReference type="PROSITE" id="PS50112">
    <property type="entry name" value="PAS"/>
    <property type="match status" value="2"/>
</dbReference>
<dbReference type="Pfam" id="PF00512">
    <property type="entry name" value="HisKA"/>
    <property type="match status" value="1"/>
</dbReference>
<dbReference type="Gene3D" id="3.30.565.10">
    <property type="entry name" value="Histidine kinase-like ATPase, C-terminal domain"/>
    <property type="match status" value="1"/>
</dbReference>
<comment type="caution">
    <text evidence="16">The sequence shown here is derived from an EMBL/GenBank/DDBJ whole genome shotgun (WGS) entry which is preliminary data.</text>
</comment>
<dbReference type="GO" id="GO:0007234">
    <property type="term" value="P:osmosensory signaling via phosphorelay pathway"/>
    <property type="evidence" value="ECO:0007669"/>
    <property type="project" value="TreeGrafter"/>
</dbReference>
<dbReference type="PANTHER" id="PTHR42878">
    <property type="entry name" value="TWO-COMPONENT HISTIDINE KINASE"/>
    <property type="match status" value="1"/>
</dbReference>
<gene>
    <name evidence="16" type="ORF">LCGC14_1580500</name>
</gene>
<evidence type="ECO:0000256" key="1">
    <source>
        <dbReference type="ARBA" id="ARBA00000085"/>
    </source>
</evidence>
<keyword evidence="8" id="KW-0418">Kinase</keyword>
<dbReference type="GO" id="GO:0016020">
    <property type="term" value="C:membrane"/>
    <property type="evidence" value="ECO:0007669"/>
    <property type="project" value="UniProtKB-SubCell"/>
</dbReference>
<dbReference type="SUPFAM" id="SSF55874">
    <property type="entry name" value="ATPase domain of HSP90 chaperone/DNA topoisomerase II/histidine kinase"/>
    <property type="match status" value="1"/>
</dbReference>
<dbReference type="SMART" id="SM00091">
    <property type="entry name" value="PAS"/>
    <property type="match status" value="2"/>
</dbReference>
<dbReference type="InterPro" id="IPR036890">
    <property type="entry name" value="HATPase_C_sf"/>
</dbReference>
<dbReference type="EC" id="2.7.13.3" evidence="3"/>
<comment type="subcellular location">
    <subcellularLocation>
        <location evidence="2">Membrane</location>
        <topology evidence="2">Multi-pass membrane protein</topology>
    </subcellularLocation>
</comment>
<evidence type="ECO:0000256" key="11">
    <source>
        <dbReference type="ARBA" id="ARBA00023012"/>
    </source>
</evidence>
<dbReference type="PANTHER" id="PTHR42878:SF7">
    <property type="entry name" value="SENSOR HISTIDINE KINASE GLRK"/>
    <property type="match status" value="1"/>
</dbReference>
<organism evidence="16">
    <name type="scientific">marine sediment metagenome</name>
    <dbReference type="NCBI Taxonomy" id="412755"/>
    <lineage>
        <taxon>unclassified sequences</taxon>
        <taxon>metagenomes</taxon>
        <taxon>ecological metagenomes</taxon>
    </lineage>
</organism>
<dbReference type="Pfam" id="PF13426">
    <property type="entry name" value="PAS_9"/>
    <property type="match status" value="3"/>
</dbReference>
<dbReference type="InterPro" id="IPR004358">
    <property type="entry name" value="Sig_transdc_His_kin-like_C"/>
</dbReference>
<feature type="domain" description="PAC" evidence="15">
    <location>
        <begin position="40"/>
        <end position="93"/>
    </location>
</feature>
<dbReference type="InterPro" id="IPR003594">
    <property type="entry name" value="HATPase_dom"/>
</dbReference>
<dbReference type="GO" id="GO:0030295">
    <property type="term" value="F:protein kinase activator activity"/>
    <property type="evidence" value="ECO:0007669"/>
    <property type="project" value="TreeGrafter"/>
</dbReference>
<dbReference type="PROSITE" id="PS50109">
    <property type="entry name" value="HIS_KIN"/>
    <property type="match status" value="1"/>
</dbReference>
<evidence type="ECO:0000256" key="4">
    <source>
        <dbReference type="ARBA" id="ARBA00022553"/>
    </source>
</evidence>
<protein>
    <recommendedName>
        <fullName evidence="3">histidine kinase</fullName>
        <ecNumber evidence="3">2.7.13.3</ecNumber>
    </recommendedName>
</protein>
<keyword evidence="12" id="KW-0472">Membrane</keyword>
<dbReference type="EMBL" id="LAZR01012434">
    <property type="protein sequence ID" value="KKM26862.1"/>
    <property type="molecule type" value="Genomic_DNA"/>
</dbReference>
<evidence type="ECO:0000256" key="10">
    <source>
        <dbReference type="ARBA" id="ARBA00022989"/>
    </source>
</evidence>
<evidence type="ECO:0000256" key="8">
    <source>
        <dbReference type="ARBA" id="ARBA00022777"/>
    </source>
</evidence>
<comment type="catalytic activity">
    <reaction evidence="1">
        <text>ATP + protein L-histidine = ADP + protein N-phospho-L-histidine.</text>
        <dbReference type="EC" id="2.7.13.3"/>
    </reaction>
</comment>
<keyword evidence="6" id="KW-0812">Transmembrane</keyword>
<feature type="domain" description="PAS" evidence="14">
    <location>
        <begin position="222"/>
        <end position="264"/>
    </location>
</feature>
<dbReference type="PROSITE" id="PS50113">
    <property type="entry name" value="PAC"/>
    <property type="match status" value="3"/>
</dbReference>
<dbReference type="SUPFAM" id="SSF55785">
    <property type="entry name" value="PYP-like sensor domain (PAS domain)"/>
    <property type="match status" value="3"/>
</dbReference>
<proteinExistence type="predicted"/>
<dbReference type="PRINTS" id="PR00344">
    <property type="entry name" value="BCTRLSENSOR"/>
</dbReference>
<keyword evidence="10" id="KW-1133">Transmembrane helix</keyword>
<evidence type="ECO:0000256" key="2">
    <source>
        <dbReference type="ARBA" id="ARBA00004141"/>
    </source>
</evidence>
<dbReference type="SMART" id="SM00388">
    <property type="entry name" value="HisKA"/>
    <property type="match status" value="1"/>
</dbReference>
<evidence type="ECO:0000259" key="13">
    <source>
        <dbReference type="PROSITE" id="PS50109"/>
    </source>
</evidence>
<dbReference type="CDD" id="cd00082">
    <property type="entry name" value="HisKA"/>
    <property type="match status" value="1"/>
</dbReference>
<evidence type="ECO:0000256" key="9">
    <source>
        <dbReference type="ARBA" id="ARBA00022840"/>
    </source>
</evidence>
<dbReference type="InterPro" id="IPR000014">
    <property type="entry name" value="PAS"/>
</dbReference>
<dbReference type="SUPFAM" id="SSF47384">
    <property type="entry name" value="Homodimeric domain of signal transducing histidine kinase"/>
    <property type="match status" value="1"/>
</dbReference>
<evidence type="ECO:0000313" key="16">
    <source>
        <dbReference type="EMBL" id="KKM26862.1"/>
    </source>
</evidence>
<evidence type="ECO:0000256" key="7">
    <source>
        <dbReference type="ARBA" id="ARBA00022741"/>
    </source>
</evidence>
<dbReference type="Gene3D" id="1.10.287.130">
    <property type="match status" value="1"/>
</dbReference>
<dbReference type="GO" id="GO:0000156">
    <property type="term" value="F:phosphorelay response regulator activity"/>
    <property type="evidence" value="ECO:0007669"/>
    <property type="project" value="TreeGrafter"/>
</dbReference>
<dbReference type="CDD" id="cd00130">
    <property type="entry name" value="PAS"/>
    <property type="match status" value="2"/>
</dbReference>
<evidence type="ECO:0000259" key="15">
    <source>
        <dbReference type="PROSITE" id="PS50113"/>
    </source>
</evidence>
<keyword evidence="7" id="KW-0547">Nucleotide-binding</keyword>
<feature type="domain" description="PAC" evidence="15">
    <location>
        <begin position="171"/>
        <end position="221"/>
    </location>
</feature>
<dbReference type="NCBIfam" id="TIGR00229">
    <property type="entry name" value="sensory_box"/>
    <property type="match status" value="2"/>
</dbReference>
<dbReference type="InterPro" id="IPR000700">
    <property type="entry name" value="PAS-assoc_C"/>
</dbReference>
<keyword evidence="5" id="KW-0808">Transferase</keyword>